<keyword evidence="11" id="KW-1185">Reference proteome</keyword>
<dbReference type="Pfam" id="PF08146">
    <property type="entry name" value="BP28CT"/>
    <property type="match status" value="1"/>
</dbReference>
<comment type="caution">
    <text evidence="10">The sequence shown here is derived from an EMBL/GenBank/DDBJ whole genome shotgun (WGS) entry which is preliminary data.</text>
</comment>
<comment type="similarity">
    <text evidence="2 8">Belongs to the HEATR1/UTP10 family.</text>
</comment>
<evidence type="ECO:0000256" key="7">
    <source>
        <dbReference type="ARBA" id="ARBA00023274"/>
    </source>
</evidence>
<dbReference type="InterPro" id="IPR040191">
    <property type="entry name" value="UTP10"/>
</dbReference>
<dbReference type="InterPro" id="IPR016024">
    <property type="entry name" value="ARM-type_fold"/>
</dbReference>
<evidence type="ECO:0000313" key="11">
    <source>
        <dbReference type="Proteomes" id="UP000673691"/>
    </source>
</evidence>
<dbReference type="AlphaFoldDB" id="A0A8H8A2G4"/>
<dbReference type="GO" id="GO:0030515">
    <property type="term" value="F:snoRNA binding"/>
    <property type="evidence" value="ECO:0007669"/>
    <property type="project" value="TreeGrafter"/>
</dbReference>
<evidence type="ECO:0000259" key="9">
    <source>
        <dbReference type="SMART" id="SM01036"/>
    </source>
</evidence>
<evidence type="ECO:0000256" key="1">
    <source>
        <dbReference type="ARBA" id="ARBA00004604"/>
    </source>
</evidence>
<evidence type="ECO:0000256" key="6">
    <source>
        <dbReference type="ARBA" id="ARBA00023242"/>
    </source>
</evidence>
<sequence>CRLLSHKTFAAKVVAAGGEDLEKEFLLVIEKALSVIANADTRKYPHREMDENKAASAARFWKGKTCIRVVQGVWPTSGRTSVDAEMLTSSWTHRVDGECVPSLGQGQQPAIAPSVHRHYRTVDAAPKPAGECLKPFRCPDQNGRRTHFRWLLFSPSKVRRKAIILLTAKAQTQAKFDRETSKLFLSSLRLLCSLIDVSSPDTERVATNAQTALAAIAALAQRLARPHREAFAEVVPLVVGPGGLRSPTPQVAASALVTLAVLVTELGPRVVPFLPKFVPTVLDILKTSAQGANPGVDGVTTVSGLVVLERLGDSLPQFLSPYLDDILSVSLHPALLRTSEAKAFTSEAAEKAKAVRDFLATKVAPRVLLPHVFASYGHAVKCGAESTLALLDVLGNAVTVMPRDVITAQYKKVFKFLLLAFDVRRAHGGQLGEDTSRVEDGAITAFIRLVVKLNESLFKPLFLKTVDWGTVEMAASEEEEGSGDADTGDARARLLFTYRLVSRLLDRLKSIVAPYYACLLENVLGILARFLERREIQQLAPASCWTIGEHERRRRCVQGVYRVYFTTTHTYTHSRRQFAGCHGADVPARLSEHIVPCLGQLAVTVGSDALWKPLNSQVLAQTRDDSPLVRTGALRVLSEFYARLGEEFLILLPETIPFLAELMEGKVFGRGALVGKD</sequence>
<evidence type="ECO:0000256" key="8">
    <source>
        <dbReference type="RuleBase" id="RU367065"/>
    </source>
</evidence>
<keyword evidence="5 8" id="KW-0698">rRNA processing</keyword>
<dbReference type="GO" id="GO:0030686">
    <property type="term" value="C:90S preribosome"/>
    <property type="evidence" value="ECO:0007669"/>
    <property type="project" value="TreeGrafter"/>
</dbReference>
<dbReference type="GO" id="GO:0034455">
    <property type="term" value="C:t-UTP complex"/>
    <property type="evidence" value="ECO:0007669"/>
    <property type="project" value="TreeGrafter"/>
</dbReference>
<protein>
    <recommendedName>
        <fullName evidence="3 8">U3 small nucleolar RNA-associated protein 10</fullName>
    </recommendedName>
</protein>
<keyword evidence="4 8" id="KW-0690">Ribosome biogenesis</keyword>
<comment type="subcellular location">
    <subcellularLocation>
        <location evidence="1 8">Nucleus</location>
        <location evidence="1 8">Nucleolus</location>
    </subcellularLocation>
</comment>
<dbReference type="SMART" id="SM01036">
    <property type="entry name" value="BP28CT"/>
    <property type="match status" value="1"/>
</dbReference>
<organism evidence="10 11">
    <name type="scientific">Olpidium bornovanus</name>
    <dbReference type="NCBI Taxonomy" id="278681"/>
    <lineage>
        <taxon>Eukaryota</taxon>
        <taxon>Fungi</taxon>
        <taxon>Fungi incertae sedis</taxon>
        <taxon>Olpidiomycota</taxon>
        <taxon>Olpidiomycotina</taxon>
        <taxon>Olpidiomycetes</taxon>
        <taxon>Olpidiales</taxon>
        <taxon>Olpidiaceae</taxon>
        <taxon>Olpidium</taxon>
    </lineage>
</organism>
<name>A0A8H8A2G4_9FUNG</name>
<proteinExistence type="inferred from homology"/>
<dbReference type="Proteomes" id="UP000673691">
    <property type="component" value="Unassembled WGS sequence"/>
</dbReference>
<evidence type="ECO:0000313" key="10">
    <source>
        <dbReference type="EMBL" id="KAG5463812.1"/>
    </source>
</evidence>
<gene>
    <name evidence="10" type="ORF">BJ554DRAFT_5148</name>
</gene>
<dbReference type="OrthoDB" id="31183at2759"/>
<comment type="subunit">
    <text evidence="8">Component of the ribosomal small subunit (SSU) processome.</text>
</comment>
<feature type="domain" description="BP28 C-terminal" evidence="9">
    <location>
        <begin position="403"/>
        <end position="578"/>
    </location>
</feature>
<evidence type="ECO:0000256" key="3">
    <source>
        <dbReference type="ARBA" id="ARBA00015399"/>
    </source>
</evidence>
<feature type="non-terminal residue" evidence="10">
    <location>
        <position position="1"/>
    </location>
</feature>
<reference evidence="10 11" key="1">
    <citation type="journal article" name="Sci. Rep.">
        <title>Genome-scale phylogenetic analyses confirm Olpidium as the closest living zoosporic fungus to the non-flagellated, terrestrial fungi.</title>
        <authorList>
            <person name="Chang Y."/>
            <person name="Rochon D."/>
            <person name="Sekimoto S."/>
            <person name="Wang Y."/>
            <person name="Chovatia M."/>
            <person name="Sandor L."/>
            <person name="Salamov A."/>
            <person name="Grigoriev I.V."/>
            <person name="Stajich J.E."/>
            <person name="Spatafora J.W."/>
        </authorList>
    </citation>
    <scope>NUCLEOTIDE SEQUENCE [LARGE SCALE GENOMIC DNA]</scope>
    <source>
        <strain evidence="10">S191</strain>
    </source>
</reference>
<dbReference type="EMBL" id="JAEFCI010000027">
    <property type="protein sequence ID" value="KAG5463812.1"/>
    <property type="molecule type" value="Genomic_DNA"/>
</dbReference>
<dbReference type="PANTHER" id="PTHR13457">
    <property type="entry name" value="BAP28"/>
    <property type="match status" value="1"/>
</dbReference>
<dbReference type="GO" id="GO:0032040">
    <property type="term" value="C:small-subunit processome"/>
    <property type="evidence" value="ECO:0007669"/>
    <property type="project" value="TreeGrafter"/>
</dbReference>
<keyword evidence="7 8" id="KW-0687">Ribonucleoprotein</keyword>
<evidence type="ECO:0000256" key="5">
    <source>
        <dbReference type="ARBA" id="ARBA00022552"/>
    </source>
</evidence>
<dbReference type="Gene3D" id="1.25.10.10">
    <property type="entry name" value="Leucine-rich Repeat Variant"/>
    <property type="match status" value="1"/>
</dbReference>
<dbReference type="InterPro" id="IPR012954">
    <property type="entry name" value="BP28_C_dom"/>
</dbReference>
<dbReference type="GO" id="GO:0045943">
    <property type="term" value="P:positive regulation of transcription by RNA polymerase I"/>
    <property type="evidence" value="ECO:0007669"/>
    <property type="project" value="TreeGrafter"/>
</dbReference>
<dbReference type="SUPFAM" id="SSF48371">
    <property type="entry name" value="ARM repeat"/>
    <property type="match status" value="1"/>
</dbReference>
<dbReference type="InterPro" id="IPR011989">
    <property type="entry name" value="ARM-like"/>
</dbReference>
<evidence type="ECO:0000256" key="2">
    <source>
        <dbReference type="ARBA" id="ARBA00010559"/>
    </source>
</evidence>
<comment type="function">
    <text evidence="8">Involved in nucleolar processing of pre-18S ribosomal RNA.</text>
</comment>
<dbReference type="GO" id="GO:0000462">
    <property type="term" value="P:maturation of SSU-rRNA from tricistronic rRNA transcript (SSU-rRNA, 5.8S rRNA, LSU-rRNA)"/>
    <property type="evidence" value="ECO:0007669"/>
    <property type="project" value="TreeGrafter"/>
</dbReference>
<accession>A0A8H8A2G4</accession>
<evidence type="ECO:0000256" key="4">
    <source>
        <dbReference type="ARBA" id="ARBA00022517"/>
    </source>
</evidence>
<keyword evidence="6 8" id="KW-0539">Nucleus</keyword>
<dbReference type="PANTHER" id="PTHR13457:SF1">
    <property type="entry name" value="HEAT REPEAT-CONTAINING PROTEIN 1"/>
    <property type="match status" value="1"/>
</dbReference>